<dbReference type="KEGG" id="luo:HHL09_04230"/>
<keyword evidence="2" id="KW-1185">Reference proteome</keyword>
<protein>
    <submittedName>
        <fullName evidence="1">DUF4304 domain-containing protein</fullName>
    </submittedName>
</protein>
<dbReference type="Proteomes" id="UP000501812">
    <property type="component" value="Chromosome"/>
</dbReference>
<sequence length="160" mass="18488">MPSDEKRVLLRAIAPVMKAAGFKKKDATWHRVRGGFIQTFNVQGSQWAKSFYLNLGIYITELGDEATPLEYRCHIRIRVGHLADDRARYEELLDMENSIPHDMRFQELNDIIALTAIPWLEELSDCQGIRNWISREQQDGLILKSVFDHYGATRPKKDGN</sequence>
<evidence type="ECO:0000313" key="1">
    <source>
        <dbReference type="EMBL" id="QJE95011.1"/>
    </source>
</evidence>
<dbReference type="InterPro" id="IPR025412">
    <property type="entry name" value="DUF4304"/>
</dbReference>
<accession>A0A858REH0</accession>
<dbReference type="AlphaFoldDB" id="A0A858REH0"/>
<proteinExistence type="predicted"/>
<dbReference type="RefSeq" id="WP_169453232.1">
    <property type="nucleotide sequence ID" value="NZ_CP051774.1"/>
</dbReference>
<dbReference type="Pfam" id="PF14137">
    <property type="entry name" value="DUF4304"/>
    <property type="match status" value="1"/>
</dbReference>
<reference evidence="1 2" key="1">
    <citation type="submission" date="2020-04" db="EMBL/GenBank/DDBJ databases">
        <title>Luteolibacter sp. G-1-1-1 isolated from soil.</title>
        <authorList>
            <person name="Dahal R.H."/>
        </authorList>
    </citation>
    <scope>NUCLEOTIDE SEQUENCE [LARGE SCALE GENOMIC DNA]</scope>
    <source>
        <strain evidence="1 2">G-1-1-1</strain>
    </source>
</reference>
<gene>
    <name evidence="1" type="ORF">HHL09_04230</name>
</gene>
<dbReference type="EMBL" id="CP051774">
    <property type="protein sequence ID" value="QJE95011.1"/>
    <property type="molecule type" value="Genomic_DNA"/>
</dbReference>
<name>A0A858REH0_9BACT</name>
<organism evidence="1 2">
    <name type="scientific">Luteolibacter luteus</name>
    <dbReference type="NCBI Taxonomy" id="2728835"/>
    <lineage>
        <taxon>Bacteria</taxon>
        <taxon>Pseudomonadati</taxon>
        <taxon>Verrucomicrobiota</taxon>
        <taxon>Verrucomicrobiia</taxon>
        <taxon>Verrucomicrobiales</taxon>
        <taxon>Verrucomicrobiaceae</taxon>
        <taxon>Luteolibacter</taxon>
    </lineage>
</organism>
<evidence type="ECO:0000313" key="2">
    <source>
        <dbReference type="Proteomes" id="UP000501812"/>
    </source>
</evidence>